<keyword evidence="5" id="KW-0049">Antioxidant</keyword>
<comment type="subunit">
    <text evidence="2">Monomer.</text>
</comment>
<dbReference type="Gene3D" id="3.40.30.10">
    <property type="entry name" value="Glutaredoxin"/>
    <property type="match status" value="1"/>
</dbReference>
<feature type="domain" description="Thioredoxin" evidence="14">
    <location>
        <begin position="29"/>
        <end position="178"/>
    </location>
</feature>
<dbReference type="Pfam" id="PF00578">
    <property type="entry name" value="AhpC-TSA"/>
    <property type="match status" value="1"/>
</dbReference>
<dbReference type="Proteomes" id="UP000297706">
    <property type="component" value="Unassembled WGS sequence"/>
</dbReference>
<evidence type="ECO:0000256" key="6">
    <source>
        <dbReference type="ARBA" id="ARBA00023002"/>
    </source>
</evidence>
<keyword evidence="8" id="KW-0676">Redox-active center</keyword>
<evidence type="ECO:0000256" key="4">
    <source>
        <dbReference type="ARBA" id="ARBA00022559"/>
    </source>
</evidence>
<dbReference type="InterPro" id="IPR013766">
    <property type="entry name" value="Thioredoxin_domain"/>
</dbReference>
<accession>A0A4Y9VSM0</accession>
<evidence type="ECO:0000256" key="1">
    <source>
        <dbReference type="ARBA" id="ARBA00003330"/>
    </source>
</evidence>
<evidence type="ECO:0000256" key="3">
    <source>
        <dbReference type="ARBA" id="ARBA00013017"/>
    </source>
</evidence>
<dbReference type="GO" id="GO:0005737">
    <property type="term" value="C:cytoplasm"/>
    <property type="evidence" value="ECO:0007669"/>
    <property type="project" value="TreeGrafter"/>
</dbReference>
<dbReference type="InterPro" id="IPR024706">
    <property type="entry name" value="Peroxiredoxin_AhpC-typ"/>
</dbReference>
<dbReference type="EMBL" id="PQVH01000007">
    <property type="protein sequence ID" value="TFW72063.1"/>
    <property type="molecule type" value="Genomic_DNA"/>
</dbReference>
<dbReference type="CDD" id="cd03017">
    <property type="entry name" value="PRX_BCP"/>
    <property type="match status" value="1"/>
</dbReference>
<dbReference type="OrthoDB" id="9812811at2"/>
<evidence type="ECO:0000256" key="8">
    <source>
        <dbReference type="ARBA" id="ARBA00023284"/>
    </source>
</evidence>
<protein>
    <recommendedName>
        <fullName evidence="3">thioredoxin-dependent peroxiredoxin</fullName>
        <ecNumber evidence="3">1.11.1.24</ecNumber>
    </recommendedName>
    <alternativeName>
        <fullName evidence="9">Thioredoxin peroxidase</fullName>
    </alternativeName>
    <alternativeName>
        <fullName evidence="11">Thioredoxin-dependent peroxiredoxin Bcp</fullName>
    </alternativeName>
</protein>
<gene>
    <name evidence="15" type="ORF">C3Y98_04465</name>
</gene>
<evidence type="ECO:0000256" key="5">
    <source>
        <dbReference type="ARBA" id="ARBA00022862"/>
    </source>
</evidence>
<dbReference type="InterPro" id="IPR050924">
    <property type="entry name" value="Peroxiredoxin_BCP/PrxQ"/>
</dbReference>
<evidence type="ECO:0000256" key="12">
    <source>
        <dbReference type="ARBA" id="ARBA00049091"/>
    </source>
</evidence>
<comment type="catalytic activity">
    <reaction evidence="12">
        <text>a hydroperoxide + [thioredoxin]-dithiol = an alcohol + [thioredoxin]-disulfide + H2O</text>
        <dbReference type="Rhea" id="RHEA:62620"/>
        <dbReference type="Rhea" id="RHEA-COMP:10698"/>
        <dbReference type="Rhea" id="RHEA-COMP:10700"/>
        <dbReference type="ChEBI" id="CHEBI:15377"/>
        <dbReference type="ChEBI" id="CHEBI:29950"/>
        <dbReference type="ChEBI" id="CHEBI:30879"/>
        <dbReference type="ChEBI" id="CHEBI:35924"/>
        <dbReference type="ChEBI" id="CHEBI:50058"/>
        <dbReference type="EC" id="1.11.1.24"/>
    </reaction>
</comment>
<dbReference type="PROSITE" id="PS51352">
    <property type="entry name" value="THIOREDOXIN_2"/>
    <property type="match status" value="1"/>
</dbReference>
<evidence type="ECO:0000313" key="15">
    <source>
        <dbReference type="EMBL" id="TFW72063.1"/>
    </source>
</evidence>
<dbReference type="PIRSF" id="PIRSF000239">
    <property type="entry name" value="AHPC"/>
    <property type="match status" value="1"/>
</dbReference>
<keyword evidence="7" id="KW-1015">Disulfide bond</keyword>
<dbReference type="PANTHER" id="PTHR42801">
    <property type="entry name" value="THIOREDOXIN-DEPENDENT PEROXIDE REDUCTASE"/>
    <property type="match status" value="1"/>
</dbReference>
<dbReference type="FunFam" id="3.40.30.10:FF:000007">
    <property type="entry name" value="Thioredoxin-dependent thiol peroxidase"/>
    <property type="match status" value="1"/>
</dbReference>
<evidence type="ECO:0000256" key="2">
    <source>
        <dbReference type="ARBA" id="ARBA00011245"/>
    </source>
</evidence>
<dbReference type="PANTHER" id="PTHR42801:SF4">
    <property type="entry name" value="AHPC_TSA FAMILY PROTEIN"/>
    <property type="match status" value="1"/>
</dbReference>
<dbReference type="AlphaFoldDB" id="A0A4Y9VSM0"/>
<dbReference type="EC" id="1.11.1.24" evidence="3"/>
<organism evidence="15 16">
    <name type="scientific">Methylotenera oryzisoli</name>
    <dbReference type="NCBI Taxonomy" id="2080758"/>
    <lineage>
        <taxon>Bacteria</taxon>
        <taxon>Pseudomonadati</taxon>
        <taxon>Pseudomonadota</taxon>
        <taxon>Betaproteobacteria</taxon>
        <taxon>Nitrosomonadales</taxon>
        <taxon>Methylophilaceae</taxon>
        <taxon>Methylotenera</taxon>
    </lineage>
</organism>
<evidence type="ECO:0000256" key="13">
    <source>
        <dbReference type="PIRSR" id="PIRSR000239-1"/>
    </source>
</evidence>
<reference evidence="15 16" key="1">
    <citation type="submission" date="2018-02" db="EMBL/GenBank/DDBJ databases">
        <title>A novel lanthanide dependent methylotroph, Methylotenera sp. La3113.</title>
        <authorList>
            <person name="Lv H."/>
            <person name="Tani A."/>
        </authorList>
    </citation>
    <scope>NUCLEOTIDE SEQUENCE [LARGE SCALE GENOMIC DNA]</scope>
    <source>
        <strain evidence="15 16">La3113</strain>
    </source>
</reference>
<evidence type="ECO:0000256" key="7">
    <source>
        <dbReference type="ARBA" id="ARBA00023157"/>
    </source>
</evidence>
<evidence type="ECO:0000256" key="10">
    <source>
        <dbReference type="ARBA" id="ARBA00038489"/>
    </source>
</evidence>
<evidence type="ECO:0000313" key="16">
    <source>
        <dbReference type="Proteomes" id="UP000297706"/>
    </source>
</evidence>
<evidence type="ECO:0000259" key="14">
    <source>
        <dbReference type="PROSITE" id="PS51352"/>
    </source>
</evidence>
<comment type="function">
    <text evidence="1">Thiol-specific peroxidase that catalyzes the reduction of hydrogen peroxide and organic hydroperoxides to water and alcohols, respectively. Plays a role in cell protection against oxidative stress by detoxifying peroxides and as sensor of hydrogen peroxide-mediated signaling events.</text>
</comment>
<dbReference type="GO" id="GO:0045454">
    <property type="term" value="P:cell redox homeostasis"/>
    <property type="evidence" value="ECO:0007669"/>
    <property type="project" value="TreeGrafter"/>
</dbReference>
<proteinExistence type="inferred from homology"/>
<evidence type="ECO:0000256" key="9">
    <source>
        <dbReference type="ARBA" id="ARBA00032824"/>
    </source>
</evidence>
<name>A0A4Y9VSM0_9PROT</name>
<keyword evidence="4" id="KW-0575">Peroxidase</keyword>
<keyword evidence="16" id="KW-1185">Reference proteome</keyword>
<dbReference type="RefSeq" id="WP_135276913.1">
    <property type="nucleotide sequence ID" value="NZ_PQVH01000007.1"/>
</dbReference>
<keyword evidence="6" id="KW-0560">Oxidoreductase</keyword>
<sequence length="182" mass="20628">MFIKILFYVAVILVALIGYRHYALKQPSLIIGENAPEFTLPDKNGIQHSLSDYKGKYVVLYFYPKNDTPGCTKEACSFRDDLSKLEQLNAKVIGISVDSEASHQKFAEKYHLPFTLLADVDGHVANAYYALTNLIFIKIAKRYTFLIDPDSKLVKIYNNVDVSNHSQQIIDDLTNMQSVTKT</sequence>
<feature type="active site" description="Cysteine sulfenic acid (-SOH) intermediate; for peroxidase activity" evidence="13">
    <location>
        <position position="71"/>
    </location>
</feature>
<comment type="similarity">
    <text evidence="10">Belongs to the peroxiredoxin family. BCP/PrxQ subfamily.</text>
</comment>
<evidence type="ECO:0000256" key="11">
    <source>
        <dbReference type="ARBA" id="ARBA00042639"/>
    </source>
</evidence>
<dbReference type="SUPFAM" id="SSF52833">
    <property type="entry name" value="Thioredoxin-like"/>
    <property type="match status" value="1"/>
</dbReference>
<comment type="caution">
    <text evidence="15">The sequence shown here is derived from an EMBL/GenBank/DDBJ whole genome shotgun (WGS) entry which is preliminary data.</text>
</comment>
<dbReference type="GO" id="GO:0034599">
    <property type="term" value="P:cellular response to oxidative stress"/>
    <property type="evidence" value="ECO:0007669"/>
    <property type="project" value="TreeGrafter"/>
</dbReference>
<dbReference type="GO" id="GO:0008379">
    <property type="term" value="F:thioredoxin peroxidase activity"/>
    <property type="evidence" value="ECO:0007669"/>
    <property type="project" value="TreeGrafter"/>
</dbReference>
<dbReference type="InterPro" id="IPR000866">
    <property type="entry name" value="AhpC/TSA"/>
</dbReference>
<dbReference type="InterPro" id="IPR036249">
    <property type="entry name" value="Thioredoxin-like_sf"/>
</dbReference>